<dbReference type="GO" id="GO:0016758">
    <property type="term" value="F:hexosyltransferase activity"/>
    <property type="evidence" value="ECO:0007669"/>
    <property type="project" value="UniProtKB-ARBA"/>
</dbReference>
<dbReference type="Proteomes" id="UP000198319">
    <property type="component" value="Unassembled WGS sequence"/>
</dbReference>
<dbReference type="STRING" id="1278819.BHE19_12945"/>
<reference evidence="4" key="2">
    <citation type="submission" date="2016-09" db="EMBL/GenBank/DDBJ databases">
        <authorList>
            <person name="Chen S."/>
            <person name="Walker E."/>
        </authorList>
    </citation>
    <scope>NUCLEOTIDE SEQUENCE [LARGE SCALE GENOMIC DNA]</scope>
    <source>
        <strain evidence="4">MSU</strain>
    </source>
</reference>
<dbReference type="EMBL" id="MIKE01000024">
    <property type="protein sequence ID" value="OHT44611.1"/>
    <property type="molecule type" value="Genomic_DNA"/>
</dbReference>
<evidence type="ECO:0000259" key="1">
    <source>
        <dbReference type="Pfam" id="PF00535"/>
    </source>
</evidence>
<dbReference type="AlphaFoldDB" id="A0A1S1J4T7"/>
<proteinExistence type="predicted"/>
<reference evidence="3 5" key="3">
    <citation type="submission" date="2016-11" db="EMBL/GenBank/DDBJ databases">
        <title>Whole genomes of Flavobacteriaceae.</title>
        <authorList>
            <person name="Stine C."/>
            <person name="Li C."/>
            <person name="Tadesse D."/>
        </authorList>
    </citation>
    <scope>NUCLEOTIDE SEQUENCE [LARGE SCALE GENOMIC DNA]</scope>
    <source>
        <strain evidence="3 5">ATCC BAA-2541</strain>
    </source>
</reference>
<dbReference type="Gene3D" id="3.90.550.10">
    <property type="entry name" value="Spore Coat Polysaccharide Biosynthesis Protein SpsA, Chain A"/>
    <property type="match status" value="1"/>
</dbReference>
<organism evidence="2 4">
    <name type="scientific">Flavobacterium tructae</name>
    <dbReference type="NCBI Taxonomy" id="1114873"/>
    <lineage>
        <taxon>Bacteria</taxon>
        <taxon>Pseudomonadati</taxon>
        <taxon>Bacteroidota</taxon>
        <taxon>Flavobacteriia</taxon>
        <taxon>Flavobacteriales</taxon>
        <taxon>Flavobacteriaceae</taxon>
        <taxon>Flavobacterium</taxon>
    </lineage>
</organism>
<dbReference type="Pfam" id="PF00535">
    <property type="entry name" value="Glycos_transf_2"/>
    <property type="match status" value="1"/>
</dbReference>
<dbReference type="PANTHER" id="PTHR22916:SF3">
    <property type="entry name" value="UDP-GLCNAC:BETAGAL BETA-1,3-N-ACETYLGLUCOSAMINYLTRANSFERASE-LIKE PROTEIN 1"/>
    <property type="match status" value="1"/>
</dbReference>
<dbReference type="EMBL" id="MUHG01000018">
    <property type="protein sequence ID" value="OXB19251.1"/>
    <property type="molecule type" value="Genomic_DNA"/>
</dbReference>
<feature type="domain" description="Glycosyltransferase 2-like" evidence="1">
    <location>
        <begin position="7"/>
        <end position="174"/>
    </location>
</feature>
<dbReference type="SUPFAM" id="SSF53448">
    <property type="entry name" value="Nucleotide-diphospho-sugar transferases"/>
    <property type="match status" value="1"/>
</dbReference>
<dbReference type="CDD" id="cd00761">
    <property type="entry name" value="Glyco_tranf_GTA_type"/>
    <property type="match status" value="1"/>
</dbReference>
<dbReference type="InterPro" id="IPR029044">
    <property type="entry name" value="Nucleotide-diphossugar_trans"/>
</dbReference>
<gene>
    <name evidence="3" type="ORF">B0A71_11925</name>
    <name evidence="2" type="ORF">BHE19_12945</name>
</gene>
<evidence type="ECO:0000313" key="2">
    <source>
        <dbReference type="EMBL" id="OHT44611.1"/>
    </source>
</evidence>
<sequence>MNKPLVSIIIPAYNRAHLIGETLDSLIGQTYSNWECIIVDDNSSDKTEETIKLYKEKDNRFKLILKSKEDKKGASVSRNIGLKIAKGDYIQFLDSDDILAANKLEEQIQLVSNEDEFVISTCKWRRFDHISEALKLNENNPDYRNFDSAKEYFDLIGLHGGFFPSHSFLMNKKLITFSGYWNESLTMNDDGEFFFRVLSNCSKIIFAGNTYVLYRNNVSGENLSLLQTTEKAYSLVNSWKIIESLYHTKYGDSDSTFLNKKKQGIYFGIKREFPKVIRENKVFFKQQIKNDTVSLKLVKLKKRIFHKLKIIFKK</sequence>
<name>A0A1S1J4T7_9FLAO</name>
<reference evidence="2" key="1">
    <citation type="submission" date="2016-09" db="EMBL/GenBank/DDBJ databases">
        <authorList>
            <person name="Capua I."/>
            <person name="De Benedictis P."/>
            <person name="Joannis T."/>
            <person name="Lombin L.H."/>
            <person name="Cattoli G."/>
        </authorList>
    </citation>
    <scope>NUCLEOTIDE SEQUENCE [LARGE SCALE GENOMIC DNA]</scope>
    <source>
        <strain evidence="2">MSU</strain>
    </source>
</reference>
<dbReference type="OrthoDB" id="597270at2"/>
<accession>A0A1S1J4T7</accession>
<dbReference type="PANTHER" id="PTHR22916">
    <property type="entry name" value="GLYCOSYLTRANSFERASE"/>
    <property type="match status" value="1"/>
</dbReference>
<comment type="caution">
    <text evidence="2">The sequence shown here is derived from an EMBL/GenBank/DDBJ whole genome shotgun (WGS) entry which is preliminary data.</text>
</comment>
<keyword evidence="5" id="KW-1185">Reference proteome</keyword>
<dbReference type="Proteomes" id="UP000180252">
    <property type="component" value="Unassembled WGS sequence"/>
</dbReference>
<dbReference type="InterPro" id="IPR001173">
    <property type="entry name" value="Glyco_trans_2-like"/>
</dbReference>
<protein>
    <recommendedName>
        <fullName evidence="1">Glycosyltransferase 2-like domain-containing protein</fullName>
    </recommendedName>
</protein>
<evidence type="ECO:0000313" key="5">
    <source>
        <dbReference type="Proteomes" id="UP000198319"/>
    </source>
</evidence>
<evidence type="ECO:0000313" key="4">
    <source>
        <dbReference type="Proteomes" id="UP000180252"/>
    </source>
</evidence>
<dbReference type="RefSeq" id="WP_070907840.1">
    <property type="nucleotide sequence ID" value="NZ_MIKE01000024.1"/>
</dbReference>
<evidence type="ECO:0000313" key="3">
    <source>
        <dbReference type="EMBL" id="OXB19251.1"/>
    </source>
</evidence>